<feature type="short sequence motif" description="GXSXG" evidence="4">
    <location>
        <begin position="178"/>
        <end position="182"/>
    </location>
</feature>
<evidence type="ECO:0000259" key="6">
    <source>
        <dbReference type="PROSITE" id="PS51635"/>
    </source>
</evidence>
<dbReference type="SUPFAM" id="SSF52151">
    <property type="entry name" value="FabD/lysophospholipase-like"/>
    <property type="match status" value="1"/>
</dbReference>
<dbReference type="GO" id="GO:0016042">
    <property type="term" value="P:lipid catabolic process"/>
    <property type="evidence" value="ECO:0007669"/>
    <property type="project" value="UniProtKB-KW"/>
</dbReference>
<gene>
    <name evidence="7" type="ORF">PSNMU_V1.4_AUG-EV-PASAV3_0003480</name>
</gene>
<feature type="domain" description="PNPLA" evidence="6">
    <location>
        <begin position="145"/>
        <end position="343"/>
    </location>
</feature>
<evidence type="ECO:0000256" key="5">
    <source>
        <dbReference type="SAM" id="MobiDB-lite"/>
    </source>
</evidence>
<evidence type="ECO:0000313" key="8">
    <source>
        <dbReference type="Proteomes" id="UP000291116"/>
    </source>
</evidence>
<evidence type="ECO:0000313" key="7">
    <source>
        <dbReference type="EMBL" id="VEU33660.1"/>
    </source>
</evidence>
<dbReference type="PANTHER" id="PTHR14226:SF64">
    <property type="entry name" value="PNPLA DOMAIN-CONTAINING PROTEIN"/>
    <property type="match status" value="1"/>
</dbReference>
<dbReference type="PANTHER" id="PTHR14226">
    <property type="entry name" value="NEUROPATHY TARGET ESTERASE/SWISS CHEESE D.MELANOGASTER"/>
    <property type="match status" value="1"/>
</dbReference>
<reference evidence="7 8" key="1">
    <citation type="submission" date="2019-01" db="EMBL/GenBank/DDBJ databases">
        <authorList>
            <person name="Ferrante I. M."/>
        </authorList>
    </citation>
    <scope>NUCLEOTIDE SEQUENCE [LARGE SCALE GENOMIC DNA]</scope>
    <source>
        <strain evidence="7 8">B856</strain>
    </source>
</reference>
<dbReference type="Gene3D" id="3.40.1090.10">
    <property type="entry name" value="Cytosolic phospholipase A2 catalytic domain"/>
    <property type="match status" value="1"/>
</dbReference>
<keyword evidence="1" id="KW-0378">Hydrolase</keyword>
<organism evidence="7 8">
    <name type="scientific">Pseudo-nitzschia multistriata</name>
    <dbReference type="NCBI Taxonomy" id="183589"/>
    <lineage>
        <taxon>Eukaryota</taxon>
        <taxon>Sar</taxon>
        <taxon>Stramenopiles</taxon>
        <taxon>Ochrophyta</taxon>
        <taxon>Bacillariophyta</taxon>
        <taxon>Bacillariophyceae</taxon>
        <taxon>Bacillariophycidae</taxon>
        <taxon>Bacillariales</taxon>
        <taxon>Bacillariaceae</taxon>
        <taxon>Pseudo-nitzschia</taxon>
    </lineage>
</organism>
<dbReference type="Proteomes" id="UP000291116">
    <property type="component" value="Unassembled WGS sequence"/>
</dbReference>
<evidence type="ECO:0000256" key="1">
    <source>
        <dbReference type="ARBA" id="ARBA00022801"/>
    </source>
</evidence>
<dbReference type="OrthoDB" id="45309at2759"/>
<dbReference type="AlphaFoldDB" id="A0A448YV63"/>
<accession>A0A448YV63</accession>
<keyword evidence="2" id="KW-0442">Lipid degradation</keyword>
<sequence length="577" mass="63023">MTNMRKPTPAVSFGSRVLGTTALSTRISAMLLLAVSFGYSPRTTTSGFVVSPPRTATTSLQSTKPVTREIYTSADLESSWGDDANEAACLAARGNTQIIGSPDHPGVTHPVIRVLHDRKRRRQQAAAVATEKKEEDGGKEPKIALVIEGGGMRGCVTAGMVCAIDYLGLRNCVDVVYGSSAGSIIGAYFITGQLPWFGPEVYYDQLTTAGKSFIDTGRLLRALGLGVLNPKLLRDVITRRNSGKPVLDLDFLLQETMQRTKPLDWATFEERQQTNTQPLKIVVSGLKREEPMVLEYGDRHFGSLEEMSRCMHASALLPGIAGPVVNLLVNEDAKDRKPRFVLRNNLGDDDYEPLADALVYAPIPYEAAMADGATHMVVLRSKPDGGDVIGKGGSIGERLVWSRFFLRKNKLPGIYRRLRKQLHKKLYARSVLELNEAAHEDTKASNLLPPTLTVAIPPEIPEIARLEVGREAIFEGVRTGFARAYDALVEDPSQRGRGETVARLYFPDEILDYSPAEMLALQRDKPEHASRSAFEIYLEESGVWPKAWEGCPSPPLGESSDRALAGGKRGAAPSGVP</sequence>
<dbReference type="GO" id="GO:0052689">
    <property type="term" value="F:carboxylic ester hydrolase activity"/>
    <property type="evidence" value="ECO:0007669"/>
    <property type="project" value="UniProtKB-ARBA"/>
</dbReference>
<keyword evidence="3" id="KW-0443">Lipid metabolism</keyword>
<name>A0A448YV63_9STRA</name>
<dbReference type="InterPro" id="IPR050301">
    <property type="entry name" value="NTE"/>
</dbReference>
<dbReference type="InterPro" id="IPR002641">
    <property type="entry name" value="PNPLA_dom"/>
</dbReference>
<dbReference type="GO" id="GO:0016298">
    <property type="term" value="F:lipase activity"/>
    <property type="evidence" value="ECO:0007669"/>
    <property type="project" value="UniProtKB-ARBA"/>
</dbReference>
<dbReference type="InterPro" id="IPR016035">
    <property type="entry name" value="Acyl_Trfase/lysoPLipase"/>
</dbReference>
<comment type="caution">
    <text evidence="4">Lacks conserved residue(s) required for the propagation of feature annotation.</text>
</comment>
<feature type="short sequence motif" description="GXGXXG" evidence="4">
    <location>
        <begin position="149"/>
        <end position="154"/>
    </location>
</feature>
<dbReference type="EMBL" id="CAACVS010000005">
    <property type="protein sequence ID" value="VEU33660.1"/>
    <property type="molecule type" value="Genomic_DNA"/>
</dbReference>
<feature type="region of interest" description="Disordered" evidence="5">
    <location>
        <begin position="549"/>
        <end position="577"/>
    </location>
</feature>
<dbReference type="PROSITE" id="PS51635">
    <property type="entry name" value="PNPLA"/>
    <property type="match status" value="1"/>
</dbReference>
<protein>
    <recommendedName>
        <fullName evidence="6">PNPLA domain-containing protein</fullName>
    </recommendedName>
</protein>
<evidence type="ECO:0000256" key="4">
    <source>
        <dbReference type="PROSITE-ProRule" id="PRU01161"/>
    </source>
</evidence>
<evidence type="ECO:0000256" key="3">
    <source>
        <dbReference type="ARBA" id="ARBA00023098"/>
    </source>
</evidence>
<dbReference type="Pfam" id="PF01734">
    <property type="entry name" value="Patatin"/>
    <property type="match status" value="1"/>
</dbReference>
<proteinExistence type="predicted"/>
<evidence type="ECO:0000256" key="2">
    <source>
        <dbReference type="ARBA" id="ARBA00022963"/>
    </source>
</evidence>
<keyword evidence="8" id="KW-1185">Reference proteome</keyword>